<name>A0ABW0I3F5_9BACL</name>
<dbReference type="Pfam" id="PF14375">
    <property type="entry name" value="Cys_rich_CWC"/>
    <property type="match status" value="1"/>
</dbReference>
<dbReference type="RefSeq" id="WP_378139350.1">
    <property type="nucleotide sequence ID" value="NZ_JBHSMI010000067.1"/>
</dbReference>
<proteinExistence type="predicted"/>
<gene>
    <name evidence="1" type="ORF">ACFPOF_30300</name>
</gene>
<dbReference type="EMBL" id="JBHSMI010000067">
    <property type="protein sequence ID" value="MFC5407040.1"/>
    <property type="molecule type" value="Genomic_DNA"/>
</dbReference>
<dbReference type="Proteomes" id="UP001596113">
    <property type="component" value="Unassembled WGS sequence"/>
</dbReference>
<evidence type="ECO:0000313" key="1">
    <source>
        <dbReference type="EMBL" id="MFC5407040.1"/>
    </source>
</evidence>
<comment type="caution">
    <text evidence="1">The sequence shown here is derived from an EMBL/GenBank/DDBJ whole genome shotgun (WGS) entry which is preliminary data.</text>
</comment>
<sequence length="65" mass="7007">MDERNVDPSACPLCGRPNECGSVAGNEAGTCWCFSAVFPPELLDKVPLESRRKACICKSCAESRT</sequence>
<dbReference type="InterPro" id="IPR032720">
    <property type="entry name" value="Cys_rich_CWC"/>
</dbReference>
<accession>A0ABW0I3F5</accession>
<reference evidence="2" key="1">
    <citation type="journal article" date="2019" name="Int. J. Syst. Evol. Microbiol.">
        <title>The Global Catalogue of Microorganisms (GCM) 10K type strain sequencing project: providing services to taxonomists for standard genome sequencing and annotation.</title>
        <authorList>
            <consortium name="The Broad Institute Genomics Platform"/>
            <consortium name="The Broad Institute Genome Sequencing Center for Infectious Disease"/>
            <person name="Wu L."/>
            <person name="Ma J."/>
        </authorList>
    </citation>
    <scope>NUCLEOTIDE SEQUENCE [LARGE SCALE GENOMIC DNA]</scope>
    <source>
        <strain evidence="2">CGMCC 1.18575</strain>
    </source>
</reference>
<evidence type="ECO:0000313" key="2">
    <source>
        <dbReference type="Proteomes" id="UP001596113"/>
    </source>
</evidence>
<organism evidence="1 2">
    <name type="scientific">Cohnella soli</name>
    <dbReference type="NCBI Taxonomy" id="425005"/>
    <lineage>
        <taxon>Bacteria</taxon>
        <taxon>Bacillati</taxon>
        <taxon>Bacillota</taxon>
        <taxon>Bacilli</taxon>
        <taxon>Bacillales</taxon>
        <taxon>Paenibacillaceae</taxon>
        <taxon>Cohnella</taxon>
    </lineage>
</organism>
<keyword evidence="2" id="KW-1185">Reference proteome</keyword>
<protein>
    <submittedName>
        <fullName evidence="1">Cysteine-rich CWC family protein</fullName>
    </submittedName>
</protein>